<reference evidence="1 2" key="1">
    <citation type="journal article" date="2013" name="Genome Biol.">
        <title>Genome of Acanthamoeba castellanii highlights extensive lateral gene transfer and early evolution of tyrosine kinase signaling.</title>
        <authorList>
            <person name="Clarke M."/>
            <person name="Lohan A.J."/>
            <person name="Liu B."/>
            <person name="Lagkouvardos I."/>
            <person name="Roy S."/>
            <person name="Zafar N."/>
            <person name="Bertelli C."/>
            <person name="Schilde C."/>
            <person name="Kianianmomeni A."/>
            <person name="Burglin T.R."/>
            <person name="Frech C."/>
            <person name="Turcotte B."/>
            <person name="Kopec K.O."/>
            <person name="Synnott J.M."/>
            <person name="Choo C."/>
            <person name="Paponov I."/>
            <person name="Finkler A."/>
            <person name="Soon Heng Tan C."/>
            <person name="Hutchins A.P."/>
            <person name="Weinmeier T."/>
            <person name="Rattei T."/>
            <person name="Chu J.S."/>
            <person name="Gimenez G."/>
            <person name="Irimia M."/>
            <person name="Rigden D.J."/>
            <person name="Fitzpatrick D.A."/>
            <person name="Lorenzo-Morales J."/>
            <person name="Bateman A."/>
            <person name="Chiu C.H."/>
            <person name="Tang P."/>
            <person name="Hegemann P."/>
            <person name="Fromm H."/>
            <person name="Raoult D."/>
            <person name="Greub G."/>
            <person name="Miranda-Saavedra D."/>
            <person name="Chen N."/>
            <person name="Nash P."/>
            <person name="Ginger M.L."/>
            <person name="Horn M."/>
            <person name="Schaap P."/>
            <person name="Caler L."/>
            <person name="Loftus B."/>
        </authorList>
    </citation>
    <scope>NUCLEOTIDE SEQUENCE [LARGE SCALE GENOMIC DNA]</scope>
    <source>
        <strain evidence="1 2">Neff</strain>
    </source>
</reference>
<proteinExistence type="predicted"/>
<dbReference type="KEGG" id="acan:ACA1_266210"/>
<evidence type="ECO:0000313" key="1">
    <source>
        <dbReference type="EMBL" id="ELR19395.1"/>
    </source>
</evidence>
<name>L8H2C5_ACACF</name>
<organism evidence="1 2">
    <name type="scientific">Acanthamoeba castellanii (strain ATCC 30010 / Neff)</name>
    <dbReference type="NCBI Taxonomy" id="1257118"/>
    <lineage>
        <taxon>Eukaryota</taxon>
        <taxon>Amoebozoa</taxon>
        <taxon>Discosea</taxon>
        <taxon>Longamoebia</taxon>
        <taxon>Centramoebida</taxon>
        <taxon>Acanthamoebidae</taxon>
        <taxon>Acanthamoeba</taxon>
    </lineage>
</organism>
<keyword evidence="2" id="KW-1185">Reference proteome</keyword>
<dbReference type="Proteomes" id="UP000011083">
    <property type="component" value="Unassembled WGS sequence"/>
</dbReference>
<accession>L8H2C5</accession>
<gene>
    <name evidence="1" type="ORF">ACA1_266210</name>
</gene>
<dbReference type="EMBL" id="KB007933">
    <property type="protein sequence ID" value="ELR19395.1"/>
    <property type="molecule type" value="Genomic_DNA"/>
</dbReference>
<dbReference type="RefSeq" id="XP_004341480.1">
    <property type="nucleotide sequence ID" value="XM_004341432.1"/>
</dbReference>
<dbReference type="GeneID" id="14920174"/>
<dbReference type="AlphaFoldDB" id="L8H2C5"/>
<protein>
    <submittedName>
        <fullName evidence="1">Uncharacterized protein</fullName>
    </submittedName>
</protein>
<sequence>MTWRTRRFPGLHLPNRAALAREWAVARGTSTRLLVTTLRDPDFFANTPAQTAAASGAWVPWLSFVHSQPEAALGVMGDGMRAQVVGALDVVPGVRLSTNFGVIPASANDPRGSLLNKGIGLIPKTESELECYAIDGLQLSLTHATASLEGVDYVVNATVSVNPMALARRFAAASKLETPKRAFLERWQLEARITRIKPLNQPALGLPSLAVQYSHPLGPAPGDGRRVPRLVLTAKAQALNTLRLSVTYDPVDILAALDEGASQGKPAVTGVCASGVLSVSPSARAMQCLGTLRYYGDGYRATATAGWAVDPRQPSAAWTGTLSWVQRARNTSVGAFVSGGRFNDQLVTPRFGITLTHHI</sequence>
<dbReference type="VEuPathDB" id="AmoebaDB:ACA1_266210"/>
<evidence type="ECO:0000313" key="2">
    <source>
        <dbReference type="Proteomes" id="UP000011083"/>
    </source>
</evidence>